<dbReference type="EMBL" id="JAXAFJ010000005">
    <property type="protein sequence ID" value="MDX6806295.1"/>
    <property type="molecule type" value="Genomic_DNA"/>
</dbReference>
<evidence type="ECO:0000313" key="3">
    <source>
        <dbReference type="Proteomes" id="UP001274321"/>
    </source>
</evidence>
<dbReference type="CDD" id="cd00229">
    <property type="entry name" value="SGNH_hydrolase"/>
    <property type="match status" value="1"/>
</dbReference>
<dbReference type="SUPFAM" id="SSF52266">
    <property type="entry name" value="SGNH hydrolase"/>
    <property type="match status" value="1"/>
</dbReference>
<keyword evidence="2" id="KW-0378">Hydrolase</keyword>
<name>A0ABU4RRN7_9HYPH</name>
<dbReference type="GO" id="GO:0016787">
    <property type="term" value="F:hydrolase activity"/>
    <property type="evidence" value="ECO:0007669"/>
    <property type="project" value="UniProtKB-KW"/>
</dbReference>
<keyword evidence="3" id="KW-1185">Reference proteome</keyword>
<evidence type="ECO:0000313" key="2">
    <source>
        <dbReference type="EMBL" id="MDX6806295.1"/>
    </source>
</evidence>
<sequence length="398" mass="41886">MATPPVTSIFDYTFALPGSSWPAKIAEFFSGAKKPYCYNFKDSNTAKLQTMRGNVRSGKQNGRVICMGDSIPGGHGTGTGANGFSGARQKAFPRKVAEQVNRELLPAQSIAITGGAGVSGGVTVQDYYGGASRLVPGPGWGNISQGIGGGYWQNSTTSDPLAWMPEVPVDTLEYSYAQFSGAATFTVDIGGAALETVVAANAAGAAPIRKVTLGGPASLRAINWKRLSGGALNLCWATAYDSTKAIIDVWNAGISGALVDTINNTANPWSARSAVVAAQPDVVFVQIGMNNWIQNTDPTLFDPALRSLLQALMATGATVILVNPTPRAVANTPLVTQMIYVNKIVAMAIELDLPFLDLREMFVSWEVANGRSWMNDVTHPGQVGASMIAEPYAYALAA</sequence>
<dbReference type="EC" id="3.1.-.-" evidence="2"/>
<organism evidence="2 3">
    <name type="scientific">Terrihabitans rhizophilus</name>
    <dbReference type="NCBI Taxonomy" id="3092662"/>
    <lineage>
        <taxon>Bacteria</taxon>
        <taxon>Pseudomonadati</taxon>
        <taxon>Pseudomonadota</taxon>
        <taxon>Alphaproteobacteria</taxon>
        <taxon>Hyphomicrobiales</taxon>
        <taxon>Terrihabitans</taxon>
    </lineage>
</organism>
<dbReference type="InterPro" id="IPR036514">
    <property type="entry name" value="SGNH_hydro_sf"/>
</dbReference>
<dbReference type="Pfam" id="PF13472">
    <property type="entry name" value="Lipase_GDSL_2"/>
    <property type="match status" value="1"/>
</dbReference>
<feature type="domain" description="SGNH hydrolase-type esterase" evidence="1">
    <location>
        <begin position="247"/>
        <end position="384"/>
    </location>
</feature>
<comment type="caution">
    <text evidence="2">The sequence shown here is derived from an EMBL/GenBank/DDBJ whole genome shotgun (WGS) entry which is preliminary data.</text>
</comment>
<evidence type="ECO:0000259" key="1">
    <source>
        <dbReference type="Pfam" id="PF13472"/>
    </source>
</evidence>
<dbReference type="Gene3D" id="3.40.50.1110">
    <property type="entry name" value="SGNH hydrolase"/>
    <property type="match status" value="1"/>
</dbReference>
<reference evidence="2 3" key="1">
    <citation type="submission" date="2023-11" db="EMBL/GenBank/DDBJ databases">
        <authorList>
            <person name="Bao R."/>
        </authorList>
    </citation>
    <scope>NUCLEOTIDE SEQUENCE [LARGE SCALE GENOMIC DNA]</scope>
    <source>
        <strain evidence="2 3">PJ23</strain>
    </source>
</reference>
<protein>
    <submittedName>
        <fullName evidence="2">SGNH/GDSL hydrolase family protein</fullName>
        <ecNumber evidence="2">3.1.-.-</ecNumber>
    </submittedName>
</protein>
<proteinExistence type="predicted"/>
<accession>A0ABU4RRN7</accession>
<dbReference type="RefSeq" id="WP_319844427.1">
    <property type="nucleotide sequence ID" value="NZ_JAXAFJ010000005.1"/>
</dbReference>
<gene>
    <name evidence="2" type="ORF">SCD90_09475</name>
</gene>
<dbReference type="Proteomes" id="UP001274321">
    <property type="component" value="Unassembled WGS sequence"/>
</dbReference>
<dbReference type="InterPro" id="IPR013830">
    <property type="entry name" value="SGNH_hydro"/>
</dbReference>